<feature type="compositionally biased region" description="Polar residues" evidence="2">
    <location>
        <begin position="62"/>
        <end position="74"/>
    </location>
</feature>
<dbReference type="AlphaFoldDB" id="A0A9P1GB75"/>
<reference evidence="3" key="1">
    <citation type="submission" date="2022-10" db="EMBL/GenBank/DDBJ databases">
        <authorList>
            <person name="Chen Y."/>
            <person name="Dougan E. K."/>
            <person name="Chan C."/>
            <person name="Rhodes N."/>
            <person name="Thang M."/>
        </authorList>
    </citation>
    <scope>NUCLEOTIDE SEQUENCE</scope>
</reference>
<evidence type="ECO:0000313" key="6">
    <source>
        <dbReference type="Proteomes" id="UP001152797"/>
    </source>
</evidence>
<keyword evidence="1" id="KW-0175">Coiled coil</keyword>
<feature type="coiled-coil region" evidence="1">
    <location>
        <begin position="79"/>
        <end position="120"/>
    </location>
</feature>
<feature type="region of interest" description="Disordered" evidence="2">
    <location>
        <begin position="41"/>
        <end position="74"/>
    </location>
</feature>
<evidence type="ECO:0000313" key="3">
    <source>
        <dbReference type="EMBL" id="CAI4006940.1"/>
    </source>
</evidence>
<reference evidence="4" key="2">
    <citation type="submission" date="2024-04" db="EMBL/GenBank/DDBJ databases">
        <authorList>
            <person name="Chen Y."/>
            <person name="Shah S."/>
            <person name="Dougan E. K."/>
            <person name="Thang M."/>
            <person name="Chan C."/>
        </authorList>
    </citation>
    <scope>NUCLEOTIDE SEQUENCE [LARGE SCALE GENOMIC DNA]</scope>
</reference>
<evidence type="ECO:0000256" key="2">
    <source>
        <dbReference type="SAM" id="MobiDB-lite"/>
    </source>
</evidence>
<dbReference type="EMBL" id="CAMXCT020003925">
    <property type="protein sequence ID" value="CAL1160315.1"/>
    <property type="molecule type" value="Genomic_DNA"/>
</dbReference>
<proteinExistence type="predicted"/>
<dbReference type="EMBL" id="CAMXCT030003925">
    <property type="protein sequence ID" value="CAL4794252.1"/>
    <property type="molecule type" value="Genomic_DNA"/>
</dbReference>
<name>A0A9P1GB75_9DINO</name>
<evidence type="ECO:0000256" key="1">
    <source>
        <dbReference type="SAM" id="Coils"/>
    </source>
</evidence>
<feature type="non-terminal residue" evidence="3">
    <location>
        <position position="204"/>
    </location>
</feature>
<evidence type="ECO:0000313" key="5">
    <source>
        <dbReference type="EMBL" id="CAL4794252.1"/>
    </source>
</evidence>
<dbReference type="OrthoDB" id="447874at2759"/>
<organism evidence="3">
    <name type="scientific">Cladocopium goreaui</name>
    <dbReference type="NCBI Taxonomy" id="2562237"/>
    <lineage>
        <taxon>Eukaryota</taxon>
        <taxon>Sar</taxon>
        <taxon>Alveolata</taxon>
        <taxon>Dinophyceae</taxon>
        <taxon>Suessiales</taxon>
        <taxon>Symbiodiniaceae</taxon>
        <taxon>Cladocopium</taxon>
    </lineage>
</organism>
<keyword evidence="6" id="KW-1185">Reference proteome</keyword>
<protein>
    <submittedName>
        <fullName evidence="5">Cathepsin E</fullName>
    </submittedName>
</protein>
<comment type="caution">
    <text evidence="3">The sequence shown here is derived from an EMBL/GenBank/DDBJ whole genome shotgun (WGS) entry which is preliminary data.</text>
</comment>
<dbReference type="Proteomes" id="UP001152797">
    <property type="component" value="Unassembled WGS sequence"/>
</dbReference>
<feature type="coiled-coil region" evidence="1">
    <location>
        <begin position="154"/>
        <end position="188"/>
    </location>
</feature>
<gene>
    <name evidence="3" type="ORF">C1SCF055_LOCUS32536</name>
</gene>
<accession>A0A9P1GB75</accession>
<dbReference type="EMBL" id="CAMXCT010003925">
    <property type="protein sequence ID" value="CAI4006940.1"/>
    <property type="molecule type" value="Genomic_DNA"/>
</dbReference>
<sequence>TKAELVESAQLGFEECRAADELKRKNAELEREILEFKFSPLSTSGSSEWRWPQGNETKHRSSATSSDAGITSSRKQALAAQFDADVDDFLRENEQLKDKVASTEKANRELEEKLTTEMLEIASLKSGLSPSAGQLKVGMQVKQLARDINQDRVKEELVREVEAEKLEVASLQQALQKAKHEAAVEQKRMTRELKDIKGGTATVT</sequence>
<evidence type="ECO:0000313" key="4">
    <source>
        <dbReference type="EMBL" id="CAL1160315.1"/>
    </source>
</evidence>